<keyword evidence="3" id="KW-1185">Reference proteome</keyword>
<organism evidence="2 3">
    <name type="scientific">Pontibacter populi</name>
    <dbReference type="NCBI Taxonomy" id="890055"/>
    <lineage>
        <taxon>Bacteria</taxon>
        <taxon>Pseudomonadati</taxon>
        <taxon>Bacteroidota</taxon>
        <taxon>Cytophagia</taxon>
        <taxon>Cytophagales</taxon>
        <taxon>Hymenobacteraceae</taxon>
        <taxon>Pontibacter</taxon>
    </lineage>
</organism>
<feature type="signal peptide" evidence="1">
    <location>
        <begin position="1"/>
        <end position="20"/>
    </location>
</feature>
<evidence type="ECO:0000313" key="2">
    <source>
        <dbReference type="EMBL" id="MER2996869.1"/>
    </source>
</evidence>
<protein>
    <submittedName>
        <fullName evidence="2">Alpha/beta hydrolase-fold protein</fullName>
    </submittedName>
</protein>
<evidence type="ECO:0000313" key="3">
    <source>
        <dbReference type="Proteomes" id="UP001476807"/>
    </source>
</evidence>
<dbReference type="InterPro" id="IPR050583">
    <property type="entry name" value="Mycobacterial_A85_antigen"/>
</dbReference>
<keyword evidence="1" id="KW-0732">Signal</keyword>
<dbReference type="PANTHER" id="PTHR48098:SF6">
    <property type="entry name" value="FERRI-BACILLIBACTIN ESTERASE BESA"/>
    <property type="match status" value="1"/>
</dbReference>
<dbReference type="GO" id="GO:0016787">
    <property type="term" value="F:hydrolase activity"/>
    <property type="evidence" value="ECO:0007669"/>
    <property type="project" value="UniProtKB-KW"/>
</dbReference>
<feature type="chain" id="PRO_5046082293" evidence="1">
    <location>
        <begin position="21"/>
        <end position="309"/>
    </location>
</feature>
<name>A0ABV1RR77_9BACT</name>
<evidence type="ECO:0000256" key="1">
    <source>
        <dbReference type="SAM" id="SignalP"/>
    </source>
</evidence>
<comment type="caution">
    <text evidence="2">The sequence shown here is derived from an EMBL/GenBank/DDBJ whole genome shotgun (WGS) entry which is preliminary data.</text>
</comment>
<dbReference type="Proteomes" id="UP001476807">
    <property type="component" value="Unassembled WGS sequence"/>
</dbReference>
<proteinExistence type="predicted"/>
<gene>
    <name evidence="2" type="ORF">ABS362_04890</name>
</gene>
<dbReference type="Pfam" id="PF00756">
    <property type="entry name" value="Esterase"/>
    <property type="match status" value="1"/>
</dbReference>
<dbReference type="Gene3D" id="3.40.50.1820">
    <property type="entry name" value="alpha/beta hydrolase"/>
    <property type="match status" value="1"/>
</dbReference>
<dbReference type="PANTHER" id="PTHR48098">
    <property type="entry name" value="ENTEROCHELIN ESTERASE-RELATED"/>
    <property type="match status" value="1"/>
</dbReference>
<keyword evidence="2" id="KW-0378">Hydrolase</keyword>
<dbReference type="InterPro" id="IPR029058">
    <property type="entry name" value="AB_hydrolase_fold"/>
</dbReference>
<sequence>MPKNILAFIVAILLTSTCFAQLPKVAGGTIKRYEQFPSKHIKPRTVDVWLPENYDSTQRYAVLYMHDGQMLFDSTKTWNGLEWKVDETLSALQAKGQIRKTIVVATWNIPKYRFAEYFPEKALNNLPEKLREDLVNNELMDKPQADNYLLFLTQELKPFIDSTFATYTDRENTFIAGSSMGGLISLYAICEYPEVFGGAACLSTHWPGSLRIQNATIPKAIVTYLEQKLPSPETHKIYFDYGTATLDAFYKPYQTMVNKLMKDKGYTRKNWVTKEFTGEGHSEAAWARRLHQPLQFLLSTKEPVNHIGK</sequence>
<reference evidence="2 3" key="1">
    <citation type="submission" date="2024-06" db="EMBL/GenBank/DDBJ databases">
        <title>Pontibacter populi HYL7-15.</title>
        <authorList>
            <person name="Kim M.K."/>
        </authorList>
    </citation>
    <scope>NUCLEOTIDE SEQUENCE [LARGE SCALE GENOMIC DNA]</scope>
    <source>
        <strain evidence="2 3">HYL7-15</strain>
    </source>
</reference>
<dbReference type="RefSeq" id="WP_350411202.1">
    <property type="nucleotide sequence ID" value="NZ_JBEOKT010000003.1"/>
</dbReference>
<dbReference type="EMBL" id="JBEOKT010000003">
    <property type="protein sequence ID" value="MER2996869.1"/>
    <property type="molecule type" value="Genomic_DNA"/>
</dbReference>
<dbReference type="SUPFAM" id="SSF53474">
    <property type="entry name" value="alpha/beta-Hydrolases"/>
    <property type="match status" value="1"/>
</dbReference>
<accession>A0ABV1RR77</accession>
<dbReference type="InterPro" id="IPR000801">
    <property type="entry name" value="Esterase-like"/>
</dbReference>